<dbReference type="InterPro" id="IPR006015">
    <property type="entry name" value="Universal_stress_UspA"/>
</dbReference>
<sequence length="283" mass="29617">MNETIVVGVADRVADSDAGRRAVTWAIDRAVRSGSALRLVTVVGGTLGVIGEGEVLERAMEQAGARLERYANEAHAQGAAASALVYQGRPVERLVEASVSARLLVIASDYRGPTSSVRRGPHGVRIAAGAHCPVVVVPDIDLSEREGVVVGADGSDLSEAAIAFAAAEADRDGHTLTAVTTWTPVPLSVEFDGYPDGYFDNLQALAEEAQAISLAGIPEDYPDLRVVRVVERGDAADVLNRFALHARLVVVGTHGRGAIARFLLGSTSHEMLAAPATVTAVIR</sequence>
<evidence type="ECO:0000313" key="5">
    <source>
        <dbReference type="EMBL" id="TXK12655.1"/>
    </source>
</evidence>
<dbReference type="RefSeq" id="WP_147893367.1">
    <property type="nucleotide sequence ID" value="NZ_BAAANR010000001.1"/>
</dbReference>
<comment type="caution">
    <text evidence="5">The sequence shown here is derived from an EMBL/GenBank/DDBJ whole genome shotgun (WGS) entry which is preliminary data.</text>
</comment>
<evidence type="ECO:0000313" key="6">
    <source>
        <dbReference type="Proteomes" id="UP000321034"/>
    </source>
</evidence>
<organism evidence="5 6">
    <name type="scientific">Microbacterium hatanonis</name>
    <dbReference type="NCBI Taxonomy" id="404366"/>
    <lineage>
        <taxon>Bacteria</taxon>
        <taxon>Bacillati</taxon>
        <taxon>Actinomycetota</taxon>
        <taxon>Actinomycetes</taxon>
        <taxon>Micrococcales</taxon>
        <taxon>Microbacteriaceae</taxon>
        <taxon>Microbacterium</taxon>
    </lineage>
</organism>
<dbReference type="Gene3D" id="3.40.50.620">
    <property type="entry name" value="HUPs"/>
    <property type="match status" value="2"/>
</dbReference>
<evidence type="ECO:0000256" key="3">
    <source>
        <dbReference type="ARBA" id="ARBA00022840"/>
    </source>
</evidence>
<proteinExistence type="inferred from homology"/>
<dbReference type="OrthoDB" id="4931198at2"/>
<dbReference type="InterPro" id="IPR014729">
    <property type="entry name" value="Rossmann-like_a/b/a_fold"/>
</dbReference>
<gene>
    <name evidence="5" type="ORF">FVP77_04125</name>
</gene>
<feature type="domain" description="UspA" evidence="4">
    <location>
        <begin position="148"/>
        <end position="278"/>
    </location>
</feature>
<dbReference type="EMBL" id="VRSV01000001">
    <property type="protein sequence ID" value="TXK12655.1"/>
    <property type="molecule type" value="Genomic_DNA"/>
</dbReference>
<dbReference type="SUPFAM" id="SSF52402">
    <property type="entry name" value="Adenine nucleotide alpha hydrolases-like"/>
    <property type="match status" value="2"/>
</dbReference>
<dbReference type="GO" id="GO:0005524">
    <property type="term" value="F:ATP binding"/>
    <property type="evidence" value="ECO:0007669"/>
    <property type="project" value="UniProtKB-KW"/>
</dbReference>
<dbReference type="CDD" id="cd00293">
    <property type="entry name" value="USP-like"/>
    <property type="match status" value="1"/>
</dbReference>
<keyword evidence="2" id="KW-0547">Nucleotide-binding</keyword>
<dbReference type="Pfam" id="PF00582">
    <property type="entry name" value="Usp"/>
    <property type="match status" value="2"/>
</dbReference>
<dbReference type="AlphaFoldDB" id="A0A5C8I3X4"/>
<evidence type="ECO:0000259" key="4">
    <source>
        <dbReference type="Pfam" id="PF00582"/>
    </source>
</evidence>
<dbReference type="PRINTS" id="PR01438">
    <property type="entry name" value="UNVRSLSTRESS"/>
</dbReference>
<keyword evidence="3" id="KW-0067">ATP-binding</keyword>
<dbReference type="Proteomes" id="UP000321034">
    <property type="component" value="Unassembled WGS sequence"/>
</dbReference>
<dbReference type="PANTHER" id="PTHR46268">
    <property type="entry name" value="STRESS RESPONSE PROTEIN NHAX"/>
    <property type="match status" value="1"/>
</dbReference>
<dbReference type="InterPro" id="IPR006016">
    <property type="entry name" value="UspA"/>
</dbReference>
<name>A0A5C8I3X4_9MICO</name>
<evidence type="ECO:0000256" key="1">
    <source>
        <dbReference type="ARBA" id="ARBA00008791"/>
    </source>
</evidence>
<protein>
    <submittedName>
        <fullName evidence="5">Universal stress protein</fullName>
    </submittedName>
</protein>
<feature type="domain" description="UspA" evidence="4">
    <location>
        <begin position="1"/>
        <end position="138"/>
    </location>
</feature>
<evidence type="ECO:0000256" key="2">
    <source>
        <dbReference type="ARBA" id="ARBA00022741"/>
    </source>
</evidence>
<reference evidence="5 6" key="1">
    <citation type="submission" date="2019-08" db="EMBL/GenBank/DDBJ databases">
        <authorList>
            <person name="Dong K."/>
        </authorList>
    </citation>
    <scope>NUCLEOTIDE SEQUENCE [LARGE SCALE GENOMIC DNA]</scope>
    <source>
        <strain evidence="5 6">JCM14558</strain>
    </source>
</reference>
<comment type="similarity">
    <text evidence="1">Belongs to the universal stress protein A family.</text>
</comment>
<dbReference type="PANTHER" id="PTHR46268:SF27">
    <property type="entry name" value="UNIVERSAL STRESS PROTEIN RV2623"/>
    <property type="match status" value="1"/>
</dbReference>
<keyword evidence="6" id="KW-1185">Reference proteome</keyword>
<accession>A0A5C8I3X4</accession>